<dbReference type="GO" id="GO:0008270">
    <property type="term" value="F:zinc ion binding"/>
    <property type="evidence" value="ECO:0007669"/>
    <property type="project" value="UniProtKB-UniRule"/>
</dbReference>
<dbReference type="PANTHER" id="PTHR42765:SF1">
    <property type="entry name" value="ISOLEUCINE--TRNA LIGASE, MITOCHONDRIAL"/>
    <property type="match status" value="1"/>
</dbReference>
<evidence type="ECO:0000256" key="7">
    <source>
        <dbReference type="ARBA" id="ARBA00023146"/>
    </source>
</evidence>
<dbReference type="AlphaFoldDB" id="A0A4Y8PF75"/>
<evidence type="ECO:0000259" key="12">
    <source>
        <dbReference type="Pfam" id="PF06827"/>
    </source>
</evidence>
<dbReference type="InterPro" id="IPR002300">
    <property type="entry name" value="aa-tRNA-synth_Ia"/>
</dbReference>
<dbReference type="RefSeq" id="WP_134439560.1">
    <property type="nucleotide sequence ID" value="NZ_LXQC01000113.1"/>
</dbReference>
<feature type="short sequence motif" description="'KMSKS' region" evidence="10">
    <location>
        <begin position="590"/>
        <end position="594"/>
    </location>
</feature>
<dbReference type="CDD" id="cd07960">
    <property type="entry name" value="Anticodon_Ia_Ile_BEm"/>
    <property type="match status" value="1"/>
</dbReference>
<evidence type="ECO:0000256" key="10">
    <source>
        <dbReference type="HAMAP-Rule" id="MF_02002"/>
    </source>
</evidence>
<dbReference type="HAMAP" id="MF_02002">
    <property type="entry name" value="Ile_tRNA_synth_type1"/>
    <property type="match status" value="1"/>
</dbReference>
<dbReference type="FunFam" id="3.40.50.620:FF:000092">
    <property type="entry name" value="Isoleucine--tRNA ligase"/>
    <property type="match status" value="1"/>
</dbReference>
<dbReference type="SUPFAM" id="SSF47323">
    <property type="entry name" value="Anticodon-binding domain of a subclass of class I aminoacyl-tRNA synthetases"/>
    <property type="match status" value="1"/>
</dbReference>
<keyword evidence="7 10" id="KW-0030">Aminoacyl-tRNA synthetase</keyword>
<comment type="cofactor">
    <cofactor evidence="10">
        <name>Zn(2+)</name>
        <dbReference type="ChEBI" id="CHEBI:29105"/>
    </cofactor>
    <text evidence="10">Binds 1 zinc ion per subunit.</text>
</comment>
<sequence length="916" mass="105448">MDYRLTVLLPKTDFPMKAELPQREPRWIEVWEKEKVYSTLLEKRKNCPKFVLHDGPPFANGTAHMGSGLNKILKDIVLKSKNMFGFQCPYMPGWDCHGLPIEHKVMSENPSLASDPLTLRKKCKEYAGRWIEIQKEQFRRLGMLGAWDDPYITMNPRYEADELRLFAELVEKKLVYRGLRPVFWSIGCRTALAEAEIEYQKKEDLAIYVEFPIVDDQCKKSGLPPGTAFLAWTTTPWTLPANLALAVSPNLSYELRQVGEKLFIISSNLVESIPGFTHSTPILSFPSGHSLEGFHYNHPLLPRQGRVYTADFVSGETGSGVVHIAPGHGMEDYQLGMLHGLDIYSPVDDEGKFTKECGIEKIVGLNVFEANSILCTMLEEKGFLWAKYPYVHDYPFCWRSKTPIIFRSVPQWFIAIEAFKSQTLKEIEAIKWIPPRGENRIKGAVESRKDWCISRQRSWGVPIPVFYKKNGEALLDSKVIRRFADMVEEQGTDLWFRLNSKELIKLLDVAASEELEKGLDTLDVWIDSGSSHYTVLLPRGEYPADLYLEGSDQHRGWFQSSLLLSMASRGKAPYKSVLTHGFVVDLDGKKLSKSSGARDLSEQIKTYGADLLRLWVASEEYAEDVPFSKEIFSRLSDSYRLIRNSLRILLGNLFDFNPLEHSVPEEQLWEIDRYFDLCLTNLVKKAKFFYENYEFSQVYQALVRFCSVELSSFYIDVLKDRLYCDGQNWLSRRSAQTVLHRTFESLVKLLAPVIPFTAEEAWRAFGKTRSIHLELFPEEREQKEADKILHRWGKILDLRDLANRELEKARQQKMIGKNLEAKLILHTTDFNEQDIALLTEVFLVSQLEIIPSDKTEIIVKKASGEKCPRCWKFSLFAQTNEDPEFPHVCQRCLKVLTELSESGKINSQKIQNNKNF</sequence>
<dbReference type="GO" id="GO:0004822">
    <property type="term" value="F:isoleucine-tRNA ligase activity"/>
    <property type="evidence" value="ECO:0007669"/>
    <property type="project" value="UniProtKB-UniRule"/>
</dbReference>
<dbReference type="EMBL" id="LXQC01000113">
    <property type="protein sequence ID" value="TFE70611.1"/>
    <property type="molecule type" value="Genomic_DNA"/>
</dbReference>
<evidence type="ECO:0000256" key="2">
    <source>
        <dbReference type="ARBA" id="ARBA00022490"/>
    </source>
</evidence>
<proteinExistence type="inferred from homology"/>
<dbReference type="Gene3D" id="3.40.50.620">
    <property type="entry name" value="HUPs"/>
    <property type="match status" value="2"/>
</dbReference>
<dbReference type="GO" id="GO:0000049">
    <property type="term" value="F:tRNA binding"/>
    <property type="evidence" value="ECO:0007669"/>
    <property type="project" value="InterPro"/>
</dbReference>
<evidence type="ECO:0000256" key="4">
    <source>
        <dbReference type="ARBA" id="ARBA00022741"/>
    </source>
</evidence>
<evidence type="ECO:0000256" key="5">
    <source>
        <dbReference type="ARBA" id="ARBA00022840"/>
    </source>
</evidence>
<evidence type="ECO:0000256" key="3">
    <source>
        <dbReference type="ARBA" id="ARBA00022598"/>
    </source>
</evidence>
<dbReference type="InterPro" id="IPR014729">
    <property type="entry name" value="Rossmann-like_a/b/a_fold"/>
</dbReference>
<comment type="subunit">
    <text evidence="10">Monomer.</text>
</comment>
<reference evidence="14 15" key="1">
    <citation type="submission" date="2016-05" db="EMBL/GenBank/DDBJ databases">
        <title>Diversity and Homogeneity among Thermoacidophilic Verrucomicrobia Methanotrophs Linked with Geographical Origin.</title>
        <authorList>
            <person name="Erikstad H.-A."/>
            <person name="Smestad N.B."/>
            <person name="Ceballos R.M."/>
            <person name="Birkeland N.-K."/>
        </authorList>
    </citation>
    <scope>NUCLEOTIDE SEQUENCE [LARGE SCALE GENOMIC DNA]</scope>
    <source>
        <strain evidence="14 15">Phi</strain>
    </source>
</reference>
<dbReference type="InterPro" id="IPR050081">
    <property type="entry name" value="Ile-tRNA_ligase"/>
</dbReference>
<dbReference type="OrthoDB" id="9810365at2"/>
<feature type="binding site" evidence="10">
    <location>
        <position position="867"/>
    </location>
    <ligand>
        <name>Zn(2+)</name>
        <dbReference type="ChEBI" id="CHEBI:29105"/>
    </ligand>
</feature>
<feature type="binding site" evidence="10">
    <location>
        <position position="892"/>
    </location>
    <ligand>
        <name>Zn(2+)</name>
        <dbReference type="ChEBI" id="CHEBI:29105"/>
    </ligand>
</feature>
<dbReference type="Proteomes" id="UP000297713">
    <property type="component" value="Unassembled WGS sequence"/>
</dbReference>
<evidence type="ECO:0000259" key="13">
    <source>
        <dbReference type="Pfam" id="PF08264"/>
    </source>
</evidence>
<comment type="similarity">
    <text evidence="1 10">Belongs to the class-I aminoacyl-tRNA synthetase family. IleS type 1 subfamily.</text>
</comment>
<evidence type="ECO:0000256" key="6">
    <source>
        <dbReference type="ARBA" id="ARBA00022917"/>
    </source>
</evidence>
<dbReference type="Pfam" id="PF00133">
    <property type="entry name" value="tRNA-synt_1"/>
    <property type="match status" value="1"/>
</dbReference>
<dbReference type="InterPro" id="IPR023585">
    <property type="entry name" value="Ile-tRNA-ligase_type1"/>
</dbReference>
<protein>
    <recommendedName>
        <fullName evidence="10">Isoleucine--tRNA ligase</fullName>
        <ecNumber evidence="10">6.1.1.5</ecNumber>
    </recommendedName>
    <alternativeName>
        <fullName evidence="10">Isoleucyl-tRNA synthetase</fullName>
        <shortName evidence="10">IleRS</shortName>
    </alternativeName>
</protein>
<dbReference type="InterPro" id="IPR010663">
    <property type="entry name" value="Znf_FPG/IleRS"/>
</dbReference>
<feature type="domain" description="Aminoacyl-tRNA synthetase class Ia" evidence="11">
    <location>
        <begin position="27"/>
        <end position="627"/>
    </location>
</feature>
<dbReference type="PANTHER" id="PTHR42765">
    <property type="entry name" value="SOLEUCYL-TRNA SYNTHETASE"/>
    <property type="match status" value="1"/>
</dbReference>
<dbReference type="Pfam" id="PF08264">
    <property type="entry name" value="Anticodon_1"/>
    <property type="match status" value="1"/>
</dbReference>
<feature type="binding site" evidence="10">
    <location>
        <position position="889"/>
    </location>
    <ligand>
        <name>Zn(2+)</name>
        <dbReference type="ChEBI" id="CHEBI:29105"/>
    </ligand>
</feature>
<keyword evidence="15" id="KW-1185">Reference proteome</keyword>
<accession>A0A4Y8PF75</accession>
<keyword evidence="10" id="KW-0479">Metal-binding</keyword>
<dbReference type="InterPro" id="IPR009080">
    <property type="entry name" value="tRNAsynth_Ia_anticodon-bd"/>
</dbReference>
<dbReference type="InterPro" id="IPR002301">
    <property type="entry name" value="Ile-tRNA-ligase"/>
</dbReference>
<comment type="caution">
    <text evidence="14">The sequence shown here is derived from an EMBL/GenBank/DDBJ whole genome shotgun (WGS) entry which is preliminary data.</text>
</comment>
<dbReference type="InterPro" id="IPR013155">
    <property type="entry name" value="M/V/L/I-tRNA-synth_anticd-bd"/>
</dbReference>
<dbReference type="Gene3D" id="3.90.740.10">
    <property type="entry name" value="Valyl/Leucyl/Isoleucyl-tRNA synthetase, editing domain"/>
    <property type="match status" value="1"/>
</dbReference>
<keyword evidence="10" id="KW-0862">Zinc</keyword>
<evidence type="ECO:0000313" key="15">
    <source>
        <dbReference type="Proteomes" id="UP000297713"/>
    </source>
</evidence>
<dbReference type="GO" id="GO:0002161">
    <property type="term" value="F:aminoacyl-tRNA deacylase activity"/>
    <property type="evidence" value="ECO:0007669"/>
    <property type="project" value="InterPro"/>
</dbReference>
<dbReference type="GO" id="GO:0005829">
    <property type="term" value="C:cytosol"/>
    <property type="evidence" value="ECO:0007669"/>
    <property type="project" value="TreeGrafter"/>
</dbReference>
<dbReference type="InterPro" id="IPR009008">
    <property type="entry name" value="Val/Leu/Ile-tRNA-synth_edit"/>
</dbReference>
<feature type="binding site" evidence="10">
    <location>
        <position position="593"/>
    </location>
    <ligand>
        <name>ATP</name>
        <dbReference type="ChEBI" id="CHEBI:30616"/>
    </ligand>
</feature>
<keyword evidence="3 10" id="KW-0436">Ligase</keyword>
<name>A0A4Y8PF75_9BACT</name>
<evidence type="ECO:0000256" key="1">
    <source>
        <dbReference type="ARBA" id="ARBA00006887"/>
    </source>
</evidence>
<dbReference type="PRINTS" id="PR00984">
    <property type="entry name" value="TRNASYNTHILE"/>
</dbReference>
<comment type="domain">
    <text evidence="10">IleRS has two distinct active sites: one for aminoacylation and one for editing. The misactivated valine is translocated from the active site to the editing site, which sterically excludes the correctly activated isoleucine. The single editing site contains two valyl binding pockets, one specific for each substrate (Val-AMP or Val-tRNA(Ile)).</text>
</comment>
<evidence type="ECO:0000259" key="11">
    <source>
        <dbReference type="Pfam" id="PF00133"/>
    </source>
</evidence>
<evidence type="ECO:0000256" key="8">
    <source>
        <dbReference type="ARBA" id="ARBA00025217"/>
    </source>
</evidence>
<comment type="catalytic activity">
    <reaction evidence="9 10">
        <text>tRNA(Ile) + L-isoleucine + ATP = L-isoleucyl-tRNA(Ile) + AMP + diphosphate</text>
        <dbReference type="Rhea" id="RHEA:11060"/>
        <dbReference type="Rhea" id="RHEA-COMP:9666"/>
        <dbReference type="Rhea" id="RHEA-COMP:9695"/>
        <dbReference type="ChEBI" id="CHEBI:30616"/>
        <dbReference type="ChEBI" id="CHEBI:33019"/>
        <dbReference type="ChEBI" id="CHEBI:58045"/>
        <dbReference type="ChEBI" id="CHEBI:78442"/>
        <dbReference type="ChEBI" id="CHEBI:78528"/>
        <dbReference type="ChEBI" id="CHEBI:456215"/>
        <dbReference type="EC" id="6.1.1.5"/>
    </reaction>
</comment>
<dbReference type="InterPro" id="IPR033708">
    <property type="entry name" value="Anticodon_Ile_BEm"/>
</dbReference>
<feature type="short sequence motif" description="'HIGH' region" evidence="10">
    <location>
        <begin position="57"/>
        <end position="67"/>
    </location>
</feature>
<dbReference type="Gene3D" id="1.10.730.20">
    <property type="match status" value="1"/>
</dbReference>
<feature type="domain" description="Zinc finger FPG/IleRS-type" evidence="12">
    <location>
        <begin position="864"/>
        <end position="895"/>
    </location>
</feature>
<organism evidence="14 15">
    <name type="scientific">Methylacidiphilum caldifontis</name>
    <dbReference type="NCBI Taxonomy" id="2795386"/>
    <lineage>
        <taxon>Bacteria</taxon>
        <taxon>Pseudomonadati</taxon>
        <taxon>Verrucomicrobiota</taxon>
        <taxon>Methylacidiphilae</taxon>
        <taxon>Methylacidiphilales</taxon>
        <taxon>Methylacidiphilaceae</taxon>
        <taxon>Methylacidiphilum (ex Ratnadevi et al. 2023)</taxon>
    </lineage>
</organism>
<keyword evidence="5 10" id="KW-0067">ATP-binding</keyword>
<keyword evidence="6 10" id="KW-0648">Protein biosynthesis</keyword>
<evidence type="ECO:0000256" key="9">
    <source>
        <dbReference type="ARBA" id="ARBA00048359"/>
    </source>
</evidence>
<feature type="binding site" evidence="10">
    <location>
        <position position="870"/>
    </location>
    <ligand>
        <name>Zn(2+)</name>
        <dbReference type="ChEBI" id="CHEBI:29105"/>
    </ligand>
</feature>
<feature type="binding site" evidence="10">
    <location>
        <position position="549"/>
    </location>
    <ligand>
        <name>L-isoleucyl-5'-AMP</name>
        <dbReference type="ChEBI" id="CHEBI:178002"/>
    </ligand>
</feature>
<dbReference type="GO" id="GO:0005524">
    <property type="term" value="F:ATP binding"/>
    <property type="evidence" value="ECO:0007669"/>
    <property type="project" value="UniProtKB-UniRule"/>
</dbReference>
<comment type="function">
    <text evidence="8 10">Catalyzes the attachment of isoleucine to tRNA(Ile). As IleRS can inadvertently accommodate and process structurally similar amino acids such as valine, to avoid such errors it has two additional distinct tRNA(Ile)-dependent editing activities. One activity is designated as 'pretransfer' editing and involves the hydrolysis of activated Val-AMP. The other activity is designated 'posttransfer' editing and involves deacylation of mischarged Val-tRNA(Ile).</text>
</comment>
<evidence type="ECO:0000313" key="14">
    <source>
        <dbReference type="EMBL" id="TFE70611.1"/>
    </source>
</evidence>
<dbReference type="Pfam" id="PF06827">
    <property type="entry name" value="zf-FPG_IleRS"/>
    <property type="match status" value="1"/>
</dbReference>
<dbReference type="SUPFAM" id="SSF52374">
    <property type="entry name" value="Nucleotidylyl transferase"/>
    <property type="match status" value="1"/>
</dbReference>
<dbReference type="NCBIfam" id="TIGR00392">
    <property type="entry name" value="ileS"/>
    <property type="match status" value="1"/>
</dbReference>
<dbReference type="EC" id="6.1.1.5" evidence="10"/>
<feature type="domain" description="Methionyl/Valyl/Leucyl/Isoleucyl-tRNA synthetase anticodon-binding" evidence="13">
    <location>
        <begin position="672"/>
        <end position="824"/>
    </location>
</feature>
<dbReference type="SUPFAM" id="SSF50677">
    <property type="entry name" value="ValRS/IleRS/LeuRS editing domain"/>
    <property type="match status" value="1"/>
</dbReference>
<keyword evidence="4 10" id="KW-0547">Nucleotide-binding</keyword>
<dbReference type="GO" id="GO:0006428">
    <property type="term" value="P:isoleucyl-tRNA aminoacylation"/>
    <property type="evidence" value="ECO:0007669"/>
    <property type="project" value="UniProtKB-UniRule"/>
</dbReference>
<gene>
    <name evidence="10" type="primary">ileS</name>
    <name evidence="14" type="ORF">A7Q10_05915</name>
</gene>
<comment type="subcellular location">
    <subcellularLocation>
        <location evidence="10">Cytoplasm</location>
    </subcellularLocation>
</comment>
<keyword evidence="2 10" id="KW-0963">Cytoplasm</keyword>
<dbReference type="CDD" id="cd00818">
    <property type="entry name" value="IleRS_core"/>
    <property type="match status" value="1"/>
</dbReference>